<protein>
    <recommendedName>
        <fullName evidence="17">Cytochrome P450</fullName>
    </recommendedName>
</protein>
<keyword evidence="6" id="KW-0812">Transmembrane</keyword>
<keyword evidence="8" id="KW-1133">Transmembrane helix</keyword>
<evidence type="ECO:0000256" key="10">
    <source>
        <dbReference type="ARBA" id="ARBA00023004"/>
    </source>
</evidence>
<dbReference type="Proteomes" id="UP001212997">
    <property type="component" value="Unassembled WGS sequence"/>
</dbReference>
<sequence length="466" mass="51852">MGLRQPGLPPGPPAIPFLGNLHMFPTTSSHLKFTSWAKQYGEIYSVKVGSGTAIILNSARVVHELLHVRSTTTSDRPPHYFADITTGGLNLVLARHTNTWKAIRRVVHDAVTREACMEHLPIQQAEATQLMYDLLEQPQVSNDEFYNHTRRYASSVVLSVVFGLRCPHYKGSLVEEFFHVQRMWTEVLEPGALPPLDLLPSITLCSGTLGILEESLKRGSATSTKALLWISGTMSSSDQGRPQKSVLHGELNLVLIRYTGGILMEAGSDTTAIFLQSLIFCLVACPEVQIRAQRELDGVVGRDRSPRFEDFDSLPYVDAVIKEVHRFCPVAPTGIPHASVSDEVIDGFVIPKGSTIIMNIWGIFRDEESYEQPHTFNPDRFLLSEFGTKKGASDVGRRHTMIFGSGRRICPGMQLANNSLILNVMNLLWAFEFRPAKDPLTGNPIPIDLNAMTDVKSLRYLPSYRV</sequence>
<evidence type="ECO:0000256" key="12">
    <source>
        <dbReference type="ARBA" id="ARBA00023136"/>
    </source>
</evidence>
<name>A0AAD5YIJ9_9APHY</name>
<dbReference type="InterPro" id="IPR001128">
    <property type="entry name" value="Cyt_P450"/>
</dbReference>
<dbReference type="GO" id="GO:0005506">
    <property type="term" value="F:iron ion binding"/>
    <property type="evidence" value="ECO:0007669"/>
    <property type="project" value="InterPro"/>
</dbReference>
<evidence type="ECO:0000256" key="9">
    <source>
        <dbReference type="ARBA" id="ARBA00023002"/>
    </source>
</evidence>
<reference evidence="15" key="1">
    <citation type="submission" date="2022-07" db="EMBL/GenBank/DDBJ databases">
        <title>Genome Sequence of Physisporinus lineatus.</title>
        <authorList>
            <person name="Buettner E."/>
        </authorList>
    </citation>
    <scope>NUCLEOTIDE SEQUENCE</scope>
    <source>
        <strain evidence="15">VT162</strain>
    </source>
</reference>
<dbReference type="PRINTS" id="PR00385">
    <property type="entry name" value="P450"/>
</dbReference>
<keyword evidence="16" id="KW-1185">Reference proteome</keyword>
<dbReference type="Gene3D" id="1.10.630.10">
    <property type="entry name" value="Cytochrome P450"/>
    <property type="match status" value="1"/>
</dbReference>
<evidence type="ECO:0000256" key="7">
    <source>
        <dbReference type="ARBA" id="ARBA00022723"/>
    </source>
</evidence>
<evidence type="ECO:0008006" key="17">
    <source>
        <dbReference type="Google" id="ProtNLM"/>
    </source>
</evidence>
<dbReference type="Pfam" id="PF00067">
    <property type="entry name" value="p450"/>
    <property type="match status" value="1"/>
</dbReference>
<comment type="similarity">
    <text evidence="4 14">Belongs to the cytochrome P450 family.</text>
</comment>
<proteinExistence type="inferred from homology"/>
<evidence type="ECO:0000256" key="8">
    <source>
        <dbReference type="ARBA" id="ARBA00022989"/>
    </source>
</evidence>
<dbReference type="GO" id="GO:0020037">
    <property type="term" value="F:heme binding"/>
    <property type="evidence" value="ECO:0007669"/>
    <property type="project" value="InterPro"/>
</dbReference>
<evidence type="ECO:0000256" key="4">
    <source>
        <dbReference type="ARBA" id="ARBA00010617"/>
    </source>
</evidence>
<comment type="pathway">
    <text evidence="3">Secondary metabolite biosynthesis.</text>
</comment>
<organism evidence="15 16">
    <name type="scientific">Meripilus lineatus</name>
    <dbReference type="NCBI Taxonomy" id="2056292"/>
    <lineage>
        <taxon>Eukaryota</taxon>
        <taxon>Fungi</taxon>
        <taxon>Dikarya</taxon>
        <taxon>Basidiomycota</taxon>
        <taxon>Agaricomycotina</taxon>
        <taxon>Agaricomycetes</taxon>
        <taxon>Polyporales</taxon>
        <taxon>Meripilaceae</taxon>
        <taxon>Meripilus</taxon>
    </lineage>
</organism>
<comment type="cofactor">
    <cofactor evidence="1 13">
        <name>heme</name>
        <dbReference type="ChEBI" id="CHEBI:30413"/>
    </cofactor>
</comment>
<evidence type="ECO:0000256" key="3">
    <source>
        <dbReference type="ARBA" id="ARBA00005179"/>
    </source>
</evidence>
<keyword evidence="12" id="KW-0472">Membrane</keyword>
<keyword evidence="10 13" id="KW-0408">Iron</keyword>
<evidence type="ECO:0000256" key="1">
    <source>
        <dbReference type="ARBA" id="ARBA00001971"/>
    </source>
</evidence>
<dbReference type="InterPro" id="IPR002401">
    <property type="entry name" value="Cyt_P450_E_grp-I"/>
</dbReference>
<evidence type="ECO:0000313" key="15">
    <source>
        <dbReference type="EMBL" id="KAJ3483945.1"/>
    </source>
</evidence>
<dbReference type="SUPFAM" id="SSF48264">
    <property type="entry name" value="Cytochrome P450"/>
    <property type="match status" value="1"/>
</dbReference>
<keyword evidence="7 13" id="KW-0479">Metal-binding</keyword>
<keyword evidence="5 13" id="KW-0349">Heme</keyword>
<evidence type="ECO:0000256" key="6">
    <source>
        <dbReference type="ARBA" id="ARBA00022692"/>
    </source>
</evidence>
<comment type="subcellular location">
    <subcellularLocation>
        <location evidence="2">Membrane</location>
    </subcellularLocation>
</comment>
<dbReference type="PANTHER" id="PTHR46300">
    <property type="entry name" value="P450, PUTATIVE (EUROFUNG)-RELATED-RELATED"/>
    <property type="match status" value="1"/>
</dbReference>
<dbReference type="GO" id="GO:0016020">
    <property type="term" value="C:membrane"/>
    <property type="evidence" value="ECO:0007669"/>
    <property type="project" value="UniProtKB-SubCell"/>
</dbReference>
<dbReference type="InterPro" id="IPR050364">
    <property type="entry name" value="Cytochrome_P450_fung"/>
</dbReference>
<evidence type="ECO:0000256" key="13">
    <source>
        <dbReference type="PIRSR" id="PIRSR602401-1"/>
    </source>
</evidence>
<dbReference type="PANTHER" id="PTHR46300:SF2">
    <property type="entry name" value="CYTOCHROME P450 MONOOXYGENASE ALNH-RELATED"/>
    <property type="match status" value="1"/>
</dbReference>
<evidence type="ECO:0000313" key="16">
    <source>
        <dbReference type="Proteomes" id="UP001212997"/>
    </source>
</evidence>
<dbReference type="InterPro" id="IPR036396">
    <property type="entry name" value="Cyt_P450_sf"/>
</dbReference>
<evidence type="ECO:0000256" key="5">
    <source>
        <dbReference type="ARBA" id="ARBA00022617"/>
    </source>
</evidence>
<feature type="binding site" description="axial binding residue" evidence="13">
    <location>
        <position position="410"/>
    </location>
    <ligand>
        <name>heme</name>
        <dbReference type="ChEBI" id="CHEBI:30413"/>
    </ligand>
    <ligandPart>
        <name>Fe</name>
        <dbReference type="ChEBI" id="CHEBI:18248"/>
    </ligandPart>
</feature>
<dbReference type="AlphaFoldDB" id="A0AAD5YIJ9"/>
<gene>
    <name evidence="15" type="ORF">NLI96_g5976</name>
</gene>
<dbReference type="PROSITE" id="PS00086">
    <property type="entry name" value="CYTOCHROME_P450"/>
    <property type="match status" value="1"/>
</dbReference>
<dbReference type="GO" id="GO:0004497">
    <property type="term" value="F:monooxygenase activity"/>
    <property type="evidence" value="ECO:0007669"/>
    <property type="project" value="UniProtKB-KW"/>
</dbReference>
<dbReference type="PRINTS" id="PR00463">
    <property type="entry name" value="EP450I"/>
</dbReference>
<dbReference type="GO" id="GO:0016705">
    <property type="term" value="F:oxidoreductase activity, acting on paired donors, with incorporation or reduction of molecular oxygen"/>
    <property type="evidence" value="ECO:0007669"/>
    <property type="project" value="InterPro"/>
</dbReference>
<evidence type="ECO:0000256" key="11">
    <source>
        <dbReference type="ARBA" id="ARBA00023033"/>
    </source>
</evidence>
<accession>A0AAD5YIJ9</accession>
<dbReference type="CDD" id="cd11065">
    <property type="entry name" value="CYP64-like"/>
    <property type="match status" value="1"/>
</dbReference>
<dbReference type="EMBL" id="JANAWD010000208">
    <property type="protein sequence ID" value="KAJ3483945.1"/>
    <property type="molecule type" value="Genomic_DNA"/>
</dbReference>
<evidence type="ECO:0000256" key="2">
    <source>
        <dbReference type="ARBA" id="ARBA00004370"/>
    </source>
</evidence>
<comment type="caution">
    <text evidence="15">The sequence shown here is derived from an EMBL/GenBank/DDBJ whole genome shotgun (WGS) entry which is preliminary data.</text>
</comment>
<keyword evidence="9 14" id="KW-0560">Oxidoreductase</keyword>
<evidence type="ECO:0000256" key="14">
    <source>
        <dbReference type="RuleBase" id="RU000461"/>
    </source>
</evidence>
<keyword evidence="11 14" id="KW-0503">Monooxygenase</keyword>
<dbReference type="InterPro" id="IPR017972">
    <property type="entry name" value="Cyt_P450_CS"/>
</dbReference>